<gene>
    <name evidence="7" type="ORF">PBT88_11015</name>
</gene>
<feature type="domain" description="Glucose-methanol-choline oxidoreductase N-terminal" evidence="6">
    <location>
        <begin position="316"/>
        <end position="330"/>
    </location>
</feature>
<dbReference type="Pfam" id="PF05199">
    <property type="entry name" value="GMC_oxred_C"/>
    <property type="match status" value="1"/>
</dbReference>
<dbReference type="SUPFAM" id="SSF51905">
    <property type="entry name" value="FAD/NAD(P)-binding domain"/>
    <property type="match status" value="1"/>
</dbReference>
<proteinExistence type="inferred from homology"/>
<dbReference type="PIRSF" id="PIRSF000137">
    <property type="entry name" value="Alcohol_oxidase"/>
    <property type="match status" value="1"/>
</dbReference>
<keyword evidence="3" id="KW-0285">Flavoprotein</keyword>
<dbReference type="InterPro" id="IPR012132">
    <property type="entry name" value="GMC_OxRdtase"/>
</dbReference>
<organism evidence="7 8">
    <name type="scientific">Sphingomonas abietis</name>
    <dbReference type="NCBI Taxonomy" id="3012344"/>
    <lineage>
        <taxon>Bacteria</taxon>
        <taxon>Pseudomonadati</taxon>
        <taxon>Pseudomonadota</taxon>
        <taxon>Alphaproteobacteria</taxon>
        <taxon>Sphingomonadales</taxon>
        <taxon>Sphingomonadaceae</taxon>
        <taxon>Sphingomonas</taxon>
    </lineage>
</organism>
<feature type="transmembrane region" description="Helical" evidence="5">
    <location>
        <begin position="27"/>
        <end position="53"/>
    </location>
</feature>
<comment type="cofactor">
    <cofactor evidence="1">
        <name>FAD</name>
        <dbReference type="ChEBI" id="CHEBI:57692"/>
    </cofactor>
</comment>
<evidence type="ECO:0000256" key="3">
    <source>
        <dbReference type="ARBA" id="ARBA00022630"/>
    </source>
</evidence>
<dbReference type="InterPro" id="IPR006311">
    <property type="entry name" value="TAT_signal"/>
</dbReference>
<evidence type="ECO:0000259" key="6">
    <source>
        <dbReference type="PROSITE" id="PS00624"/>
    </source>
</evidence>
<dbReference type="Gene3D" id="3.30.560.10">
    <property type="entry name" value="Glucose Oxidase, domain 3"/>
    <property type="match status" value="1"/>
</dbReference>
<keyword evidence="5" id="KW-0812">Transmembrane</keyword>
<evidence type="ECO:0000313" key="7">
    <source>
        <dbReference type="EMBL" id="WBO20744.1"/>
    </source>
</evidence>
<dbReference type="Gene3D" id="3.50.50.60">
    <property type="entry name" value="FAD/NAD(P)-binding domain"/>
    <property type="match status" value="1"/>
</dbReference>
<dbReference type="PROSITE" id="PS00624">
    <property type="entry name" value="GMC_OXRED_2"/>
    <property type="match status" value="1"/>
</dbReference>
<dbReference type="EMBL" id="CP115174">
    <property type="protein sequence ID" value="WBO20744.1"/>
    <property type="molecule type" value="Genomic_DNA"/>
</dbReference>
<evidence type="ECO:0000313" key="8">
    <source>
        <dbReference type="Proteomes" id="UP001210865"/>
    </source>
</evidence>
<dbReference type="SUPFAM" id="SSF54373">
    <property type="entry name" value="FAD-linked reductases, C-terminal domain"/>
    <property type="match status" value="1"/>
</dbReference>
<dbReference type="InterPro" id="IPR007867">
    <property type="entry name" value="GMC_OxRtase_C"/>
</dbReference>
<comment type="similarity">
    <text evidence="2">Belongs to the GMC oxidoreductase family.</text>
</comment>
<evidence type="ECO:0000256" key="2">
    <source>
        <dbReference type="ARBA" id="ARBA00010790"/>
    </source>
</evidence>
<dbReference type="Proteomes" id="UP001210865">
    <property type="component" value="Chromosome"/>
</dbReference>
<dbReference type="PANTHER" id="PTHR11552:SF147">
    <property type="entry name" value="CHOLINE DEHYDROGENASE, MITOCHONDRIAL"/>
    <property type="match status" value="1"/>
</dbReference>
<dbReference type="InterPro" id="IPR000172">
    <property type="entry name" value="GMC_OxRdtase_N"/>
</dbReference>
<dbReference type="PANTHER" id="PTHR11552">
    <property type="entry name" value="GLUCOSE-METHANOL-CHOLINE GMC OXIDOREDUCTASE"/>
    <property type="match status" value="1"/>
</dbReference>
<dbReference type="RefSeq" id="WP_270075394.1">
    <property type="nucleotide sequence ID" value="NZ_CP115174.1"/>
</dbReference>
<evidence type="ECO:0000256" key="1">
    <source>
        <dbReference type="ARBA" id="ARBA00001974"/>
    </source>
</evidence>
<evidence type="ECO:0000256" key="5">
    <source>
        <dbReference type="SAM" id="Phobius"/>
    </source>
</evidence>
<keyword evidence="5" id="KW-0472">Membrane</keyword>
<sequence length="570" mass="60550">MAKDIDEGALGQALLGLNRGRFDRRAFLTSAMAAGASFAVANALGLAAGPAWAKSTRSVPAPRDADYIVIGAGSAGATAAGQLALRTGASVLVLEGGISDDAEDINNPSQWPQALASAFTKGYATTPQRHANDRVIPYPRGEGLGGCSSVNCMIYGRGSPLDYDDWAYNGALGWDWKSVLPDYKALEDWQGGASDYRGAGGPLHVTQPNPTRGHEGARAFMEGAKSLGYAENPDFNAAAIEGPAWVNMTVYAGRRQNSDVAFLRPALEKGAKLTVLTEAPVLKLVIEKGRCVGVQYLHAGQVTTVRARKEVILSAGAVMTPKILTLSGIGDAATLRRLGIPVVADLPGVGQNLMDHVLGAGVNFEAKRPLPPTNYNHSEVYMWWKSSPDQPAPDINALYVSLPFATKELNLQQTNGYAILSGVMRPKSRGAVTITSADPRAVPLIDPNWLQVEQDVIALRAATNLARDIGNTDAYRDIRKAELLPTQAVASNPAQYREFLKNSVSTYFHPVGTAKMGTDAMAVVDPRLKVYGVEGLRVADASVMPTITTCNTNAPSILIGWRAAKFIANA</sequence>
<reference evidence="7 8" key="1">
    <citation type="submission" date="2022-12" db="EMBL/GenBank/DDBJ databases">
        <title>Sphingomonas abieness sp. nov., an endophytic bacterium isolated from Abies koreana.</title>
        <authorList>
            <person name="Jiang L."/>
            <person name="Lee J."/>
        </authorList>
    </citation>
    <scope>NUCLEOTIDE SEQUENCE [LARGE SCALE GENOMIC DNA]</scope>
    <source>
        <strain evidence="8">PAMB 00755</strain>
    </source>
</reference>
<keyword evidence="8" id="KW-1185">Reference proteome</keyword>
<evidence type="ECO:0000256" key="4">
    <source>
        <dbReference type="ARBA" id="ARBA00022827"/>
    </source>
</evidence>
<dbReference type="InterPro" id="IPR036188">
    <property type="entry name" value="FAD/NAD-bd_sf"/>
</dbReference>
<protein>
    <submittedName>
        <fullName evidence="7">GMC family oxidoreductase N-terminal domain-containing protein</fullName>
    </submittedName>
</protein>
<accession>A0ABY7NLF5</accession>
<name>A0ABY7NLF5_9SPHN</name>
<keyword evidence="4" id="KW-0274">FAD</keyword>
<dbReference type="PROSITE" id="PS51318">
    <property type="entry name" value="TAT"/>
    <property type="match status" value="1"/>
</dbReference>
<keyword evidence="5" id="KW-1133">Transmembrane helix</keyword>
<dbReference type="Pfam" id="PF00732">
    <property type="entry name" value="GMC_oxred_N"/>
    <property type="match status" value="1"/>
</dbReference>